<reference evidence="2" key="1">
    <citation type="submission" date="2023-07" db="EMBL/GenBank/DDBJ databases">
        <title>Sequencing the genomes of 1000 actinobacteria strains.</title>
        <authorList>
            <person name="Klenk H.-P."/>
        </authorList>
    </citation>
    <scope>NUCLEOTIDE SEQUENCE</scope>
    <source>
        <strain evidence="2">DSM 44707</strain>
    </source>
</reference>
<dbReference type="AlphaFoldDB" id="A0AAE4CGU4"/>
<gene>
    <name evidence="2" type="ORF">J2S41_007848</name>
</gene>
<dbReference type="RefSeq" id="WP_310376005.1">
    <property type="nucleotide sequence ID" value="NZ_JAVDYB010000001.1"/>
</dbReference>
<keyword evidence="1" id="KW-0812">Transmembrane</keyword>
<sequence length="72" mass="7302">MADDPSPQAPEPNSGADAGWSAVGYLLGGMIVWGGAGWLLDRWLGLPNVGLLIGLIGGTVAGVYLIVKRLGA</sequence>
<protein>
    <submittedName>
        <fullName evidence="2">ATP synthase protein I</fullName>
    </submittedName>
</protein>
<evidence type="ECO:0000313" key="2">
    <source>
        <dbReference type="EMBL" id="MDR7281070.1"/>
    </source>
</evidence>
<proteinExistence type="predicted"/>
<keyword evidence="1" id="KW-1133">Transmembrane helix</keyword>
<keyword evidence="3" id="KW-1185">Reference proteome</keyword>
<name>A0AAE4CGU4_9ACTN</name>
<dbReference type="Proteomes" id="UP001183643">
    <property type="component" value="Unassembled WGS sequence"/>
</dbReference>
<dbReference type="EMBL" id="JAVDYB010000001">
    <property type="protein sequence ID" value="MDR7281070.1"/>
    <property type="molecule type" value="Genomic_DNA"/>
</dbReference>
<feature type="transmembrane region" description="Helical" evidence="1">
    <location>
        <begin position="20"/>
        <end position="40"/>
    </location>
</feature>
<keyword evidence="1" id="KW-0472">Membrane</keyword>
<accession>A0AAE4CGU4</accession>
<comment type="caution">
    <text evidence="2">The sequence shown here is derived from an EMBL/GenBank/DDBJ whole genome shotgun (WGS) entry which is preliminary data.</text>
</comment>
<feature type="transmembrane region" description="Helical" evidence="1">
    <location>
        <begin position="49"/>
        <end position="67"/>
    </location>
</feature>
<evidence type="ECO:0000256" key="1">
    <source>
        <dbReference type="SAM" id="Phobius"/>
    </source>
</evidence>
<evidence type="ECO:0000313" key="3">
    <source>
        <dbReference type="Proteomes" id="UP001183643"/>
    </source>
</evidence>
<organism evidence="2 3">
    <name type="scientific">Catenuloplanes atrovinosus</name>
    <dbReference type="NCBI Taxonomy" id="137266"/>
    <lineage>
        <taxon>Bacteria</taxon>
        <taxon>Bacillati</taxon>
        <taxon>Actinomycetota</taxon>
        <taxon>Actinomycetes</taxon>
        <taxon>Micromonosporales</taxon>
        <taxon>Micromonosporaceae</taxon>
        <taxon>Catenuloplanes</taxon>
    </lineage>
</organism>